<protein>
    <recommendedName>
        <fullName evidence="2">Macro domain-containing protein</fullName>
    </recommendedName>
</protein>
<dbReference type="Proteomes" id="UP000001730">
    <property type="component" value="Chromosome 1"/>
</dbReference>
<dbReference type="RefSeq" id="WP_012549217.1">
    <property type="nucleotide sequence ID" value="NC_011312.1"/>
</dbReference>
<evidence type="ECO:0000313" key="3">
    <source>
        <dbReference type="EMBL" id="CAQ78076.1"/>
    </source>
</evidence>
<dbReference type="InterPro" id="IPR002589">
    <property type="entry name" value="Macro_dom"/>
</dbReference>
<dbReference type="PANTHER" id="PTHR12521:SF0">
    <property type="entry name" value="ADP-RIBOSE GLYCOHYDROLASE OARD1"/>
    <property type="match status" value="1"/>
</dbReference>
<dbReference type="CDD" id="cd02901">
    <property type="entry name" value="Macro_Poa1p-like"/>
    <property type="match status" value="1"/>
</dbReference>
<comment type="catalytic activity">
    <reaction evidence="1">
        <text>an N-(ADP-alpha-D-ribosyl)-thymidine in DNA + H2O = a thymidine in DNA + ADP-D-ribose</text>
        <dbReference type="Rhea" id="RHEA:71655"/>
        <dbReference type="Rhea" id="RHEA-COMP:13556"/>
        <dbReference type="Rhea" id="RHEA-COMP:18051"/>
        <dbReference type="ChEBI" id="CHEBI:15377"/>
        <dbReference type="ChEBI" id="CHEBI:57967"/>
        <dbReference type="ChEBI" id="CHEBI:137386"/>
        <dbReference type="ChEBI" id="CHEBI:191199"/>
    </reaction>
    <physiologicalReaction direction="left-to-right" evidence="1">
        <dbReference type="Rhea" id="RHEA:71656"/>
    </physiologicalReaction>
</comment>
<evidence type="ECO:0000259" key="2">
    <source>
        <dbReference type="PROSITE" id="PS51154"/>
    </source>
</evidence>
<dbReference type="PANTHER" id="PTHR12521">
    <property type="entry name" value="PROTEIN C6ORF130"/>
    <property type="match status" value="1"/>
</dbReference>
<evidence type="ECO:0000313" key="4">
    <source>
        <dbReference type="Proteomes" id="UP000001730"/>
    </source>
</evidence>
<dbReference type="SMART" id="SM00506">
    <property type="entry name" value="A1pp"/>
    <property type="match status" value="1"/>
</dbReference>
<dbReference type="SUPFAM" id="SSF52949">
    <property type="entry name" value="Macro domain-like"/>
    <property type="match status" value="1"/>
</dbReference>
<dbReference type="eggNOG" id="COG2110">
    <property type="taxonomic scope" value="Bacteria"/>
</dbReference>
<dbReference type="EMBL" id="FM178379">
    <property type="protein sequence ID" value="CAQ78076.1"/>
    <property type="molecule type" value="Genomic_DNA"/>
</dbReference>
<feature type="domain" description="Macro" evidence="2">
    <location>
        <begin position="1"/>
        <end position="163"/>
    </location>
</feature>
<sequence length="341" mass="38526">MIVYVKGDLLNDDAEALVNAVNTVGVMGKGLAYQFKEKFHENFLIYRDVCKKELLSVGKVLLVETDEGSIPNYIINFPTKAHWRGKSKIEYIEEGLNDLIKVVKENQINSVALPALGSGLGGLPWSQVERVMLDKLSNIENIEWRIYAPNNTPNLRKKLPLTEGRSILIYTLNYYLRMTKKQQLTELEIHCLMYLLQCNGLSLTGIKFNEFREVPFSDVLHVALSKMDGDFLYISGVNKPIQSSFITLESKIVVEAKKLLQKKVEKIKKISDVMELISGYESKDGMAIISTALWVANENKNANVDLANTTLDIISNNFNSSNGVVKGAFVRLYEEKWLPLN</sequence>
<dbReference type="InterPro" id="IPR050892">
    <property type="entry name" value="ADP-ribose_metab_enzymes"/>
</dbReference>
<keyword evidence="4" id="KW-1185">Reference proteome</keyword>
<proteinExistence type="predicted"/>
<dbReference type="Gene3D" id="3.40.220.10">
    <property type="entry name" value="Leucine Aminopeptidase, subunit E, domain 1"/>
    <property type="match status" value="1"/>
</dbReference>
<reference evidence="3 4" key="1">
    <citation type="journal article" date="2008" name="BMC Genomics">
        <title>The genome sequence of the fish pathogen Aliivibrio salmonicida strain LFI1238 shows extensive evidence of gene decay.</title>
        <authorList>
            <person name="Hjerde E."/>
            <person name="Lorentzen M.S."/>
            <person name="Holden M.T."/>
            <person name="Seeger K."/>
            <person name="Paulsen S."/>
            <person name="Bason N."/>
            <person name="Churcher C."/>
            <person name="Harris D."/>
            <person name="Norbertczak H."/>
            <person name="Quail M.A."/>
            <person name="Sanders S."/>
            <person name="Thurston S."/>
            <person name="Parkhill J."/>
            <person name="Willassen N.P."/>
            <person name="Thomson N.R."/>
        </authorList>
    </citation>
    <scope>NUCLEOTIDE SEQUENCE [LARGE SCALE GENOMIC DNA]</scope>
    <source>
        <strain evidence="3 4">LFI1238</strain>
    </source>
</reference>
<dbReference type="KEGG" id="vsa:VSAL_I0391"/>
<dbReference type="GO" id="GO:0140291">
    <property type="term" value="P:peptidyl-glutamate ADP-deribosylation"/>
    <property type="evidence" value="ECO:0007669"/>
    <property type="project" value="TreeGrafter"/>
</dbReference>
<gene>
    <name evidence="3" type="ordered locus">VSAL_I0391</name>
</gene>
<evidence type="ECO:0000256" key="1">
    <source>
        <dbReference type="ARBA" id="ARBA00035885"/>
    </source>
</evidence>
<accession>B6ELL4</accession>
<dbReference type="PROSITE" id="PS51154">
    <property type="entry name" value="MACRO"/>
    <property type="match status" value="1"/>
</dbReference>
<dbReference type="AlphaFoldDB" id="B6ELL4"/>
<name>B6ELL4_ALISL</name>
<dbReference type="Pfam" id="PF01661">
    <property type="entry name" value="Macro"/>
    <property type="match status" value="1"/>
</dbReference>
<dbReference type="InterPro" id="IPR043472">
    <property type="entry name" value="Macro_dom-like"/>
</dbReference>
<dbReference type="HOGENOM" id="CLU_049707_0_0_6"/>
<organism evidence="3 4">
    <name type="scientific">Aliivibrio salmonicida (strain LFI1238)</name>
    <name type="common">Vibrio salmonicida (strain LFI1238)</name>
    <dbReference type="NCBI Taxonomy" id="316275"/>
    <lineage>
        <taxon>Bacteria</taxon>
        <taxon>Pseudomonadati</taxon>
        <taxon>Pseudomonadota</taxon>
        <taxon>Gammaproteobacteria</taxon>
        <taxon>Vibrionales</taxon>
        <taxon>Vibrionaceae</taxon>
        <taxon>Aliivibrio</taxon>
    </lineage>
</organism>